<evidence type="ECO:0000313" key="12">
    <source>
        <dbReference type="Proteomes" id="UP000281084"/>
    </source>
</evidence>
<reference evidence="11 12" key="1">
    <citation type="submission" date="2018-09" db="EMBL/GenBank/DDBJ databases">
        <title>The draft genome of Acinetobacter spp. strains.</title>
        <authorList>
            <person name="Qin J."/>
            <person name="Feng Y."/>
            <person name="Zong Z."/>
        </authorList>
    </citation>
    <scope>NUCLEOTIDE SEQUENCE [LARGE SCALE GENOMIC DNA]</scope>
    <source>
        <strain evidence="11 12">WCHAc060002</strain>
    </source>
</reference>
<dbReference type="GO" id="GO:0005829">
    <property type="term" value="C:cytosol"/>
    <property type="evidence" value="ECO:0007669"/>
    <property type="project" value="TreeGrafter"/>
</dbReference>
<organism evidence="11 12">
    <name type="scientific">Acinetobacter cumulans</name>
    <dbReference type="NCBI Taxonomy" id="2136182"/>
    <lineage>
        <taxon>Bacteria</taxon>
        <taxon>Pseudomonadati</taxon>
        <taxon>Pseudomonadota</taxon>
        <taxon>Gammaproteobacteria</taxon>
        <taxon>Moraxellales</taxon>
        <taxon>Moraxellaceae</taxon>
        <taxon>Acinetobacter</taxon>
    </lineage>
</organism>
<evidence type="ECO:0000256" key="3">
    <source>
        <dbReference type="ARBA" id="ARBA00006743"/>
    </source>
</evidence>
<evidence type="ECO:0000256" key="6">
    <source>
        <dbReference type="ARBA" id="ARBA00023002"/>
    </source>
</evidence>
<dbReference type="EMBL" id="RAXZ01000004">
    <property type="protein sequence ID" value="RKG54288.1"/>
    <property type="molecule type" value="Genomic_DNA"/>
</dbReference>
<comment type="pathway">
    <text evidence="2 9">One-carbon metabolism; tetrahydrofolate interconversion.</text>
</comment>
<dbReference type="SUPFAM" id="SSF51730">
    <property type="entry name" value="FAD-linked oxidoreductase"/>
    <property type="match status" value="1"/>
</dbReference>
<dbReference type="InterPro" id="IPR022026">
    <property type="entry name" value="DUF5981"/>
</dbReference>
<dbReference type="GO" id="GO:0106312">
    <property type="term" value="F:methylenetetrahydrofolate reductase (NADH) activity"/>
    <property type="evidence" value="ECO:0007669"/>
    <property type="project" value="UniProtKB-EC"/>
</dbReference>
<evidence type="ECO:0000256" key="1">
    <source>
        <dbReference type="ARBA" id="ARBA00001974"/>
    </source>
</evidence>
<dbReference type="GO" id="GO:0071949">
    <property type="term" value="F:FAD binding"/>
    <property type="evidence" value="ECO:0007669"/>
    <property type="project" value="TreeGrafter"/>
</dbReference>
<comment type="similarity">
    <text evidence="3 9">Belongs to the methylenetetrahydrofolate reductase family.</text>
</comment>
<evidence type="ECO:0000256" key="4">
    <source>
        <dbReference type="ARBA" id="ARBA00022630"/>
    </source>
</evidence>
<dbReference type="GO" id="GO:0009086">
    <property type="term" value="P:methionine biosynthetic process"/>
    <property type="evidence" value="ECO:0007669"/>
    <property type="project" value="TreeGrafter"/>
</dbReference>
<dbReference type="InterPro" id="IPR029041">
    <property type="entry name" value="FAD-linked_oxidoreductase-like"/>
</dbReference>
<keyword evidence="4 9" id="KW-0285">Flavoprotein</keyword>
<proteinExistence type="inferred from homology"/>
<comment type="cofactor">
    <cofactor evidence="1 9">
        <name>FAD</name>
        <dbReference type="ChEBI" id="CHEBI:57692"/>
    </cofactor>
</comment>
<keyword evidence="6 9" id="KW-0560">Oxidoreductase</keyword>
<comment type="caution">
    <text evidence="11">The sequence shown here is derived from an EMBL/GenBank/DDBJ whole genome shotgun (WGS) entry which is preliminary data.</text>
</comment>
<evidence type="ECO:0000313" key="11">
    <source>
        <dbReference type="EMBL" id="RKG54288.1"/>
    </source>
</evidence>
<evidence type="ECO:0000256" key="9">
    <source>
        <dbReference type="RuleBase" id="RU003862"/>
    </source>
</evidence>
<evidence type="ECO:0000256" key="2">
    <source>
        <dbReference type="ARBA" id="ARBA00004777"/>
    </source>
</evidence>
<keyword evidence="5 9" id="KW-0274">FAD</keyword>
<evidence type="ECO:0000259" key="10">
    <source>
        <dbReference type="Pfam" id="PF12225"/>
    </source>
</evidence>
<accession>A0A3A8G6K1</accession>
<dbReference type="PANTHER" id="PTHR45754">
    <property type="entry name" value="METHYLENETETRAHYDROFOLATE REDUCTASE"/>
    <property type="match status" value="1"/>
</dbReference>
<comment type="pathway">
    <text evidence="7">Amino-acid biosynthesis; L-methionine biosynthesis via de novo pathway.</text>
</comment>
<evidence type="ECO:0000256" key="5">
    <source>
        <dbReference type="ARBA" id="ARBA00022827"/>
    </source>
</evidence>
<gene>
    <name evidence="11" type="ORF">D7V64_04930</name>
</gene>
<dbReference type="UniPathway" id="UPA00193"/>
<dbReference type="Gene3D" id="3.20.20.220">
    <property type="match status" value="1"/>
</dbReference>
<sequence length="464" mass="52196">MSLLFSYFQQNQFCILVEYLTSLNEIFPVKKQFAGYPAVMTLADRVHSDHDTSPLEASKLYPQDLEKVLHFAGKGRDIHDFENFLKQARKADIQNLLLLTGDKLKEHSNGENGTARSRYLESVNAVMAAKKTGGFCIGVAFNPFKYAEAELDAQYLKLHKKIKAGADFIITQLGYDIQALKQAKAFLTQHHYPQKILACVMPLSLARAKFMLKHQVAGIVITPSMLKVLEEEKQAGLSERVYLRCALQILICKQLGFVGVDLSACHKPAEQALLESYIEQYRHLDLNALEKLWNELWQIHTGAELQPELSYFSRPPSSKQLFKYHQLHLMHDALFDSKLGKGVGRFIFKAPIWERSTAAKTLLKTEYISKHGVVGCESCGQCRLGDTLYICPETCPKGLANGPCGGTSLDRCEFGDRECIHSVKARLAKAVQQTQVLKEKLIPTVPIEVRGTSSWKNWYLAAEA</sequence>
<comment type="catalytic activity">
    <reaction evidence="8">
        <text>(6S)-5-methyl-5,6,7,8-tetrahydrofolate + NAD(+) = (6R)-5,10-methylene-5,6,7,8-tetrahydrofolate + NADH + H(+)</text>
        <dbReference type="Rhea" id="RHEA:19821"/>
        <dbReference type="ChEBI" id="CHEBI:15378"/>
        <dbReference type="ChEBI" id="CHEBI:15636"/>
        <dbReference type="ChEBI" id="CHEBI:18608"/>
        <dbReference type="ChEBI" id="CHEBI:57540"/>
        <dbReference type="ChEBI" id="CHEBI:57945"/>
        <dbReference type="EC" id="1.5.1.54"/>
    </reaction>
    <physiologicalReaction direction="right-to-left" evidence="8">
        <dbReference type="Rhea" id="RHEA:19823"/>
    </physiologicalReaction>
</comment>
<protein>
    <recommendedName>
        <fullName evidence="9">Methylenetetrahydrofolate reductase</fullName>
    </recommendedName>
</protein>
<dbReference type="Proteomes" id="UP000281084">
    <property type="component" value="Unassembled WGS sequence"/>
</dbReference>
<dbReference type="GO" id="GO:0035999">
    <property type="term" value="P:tetrahydrofolate interconversion"/>
    <property type="evidence" value="ECO:0007669"/>
    <property type="project" value="UniProtKB-UniPathway"/>
</dbReference>
<dbReference type="Pfam" id="PF02219">
    <property type="entry name" value="MTHFR"/>
    <property type="match status" value="1"/>
</dbReference>
<feature type="domain" description="Methylene-tetrahydrofolate reductase C-terminal-like" evidence="10">
    <location>
        <begin position="363"/>
        <end position="443"/>
    </location>
</feature>
<name>A0A3A8G6K1_9GAMM</name>
<dbReference type="Pfam" id="PF12225">
    <property type="entry name" value="DUF5981"/>
    <property type="match status" value="1"/>
</dbReference>
<dbReference type="PANTHER" id="PTHR45754:SF3">
    <property type="entry name" value="METHYLENETETRAHYDROFOLATE REDUCTASE (NADPH)"/>
    <property type="match status" value="1"/>
</dbReference>
<evidence type="ECO:0000256" key="7">
    <source>
        <dbReference type="ARBA" id="ARBA00034478"/>
    </source>
</evidence>
<evidence type="ECO:0000256" key="8">
    <source>
        <dbReference type="ARBA" id="ARBA00048628"/>
    </source>
</evidence>
<dbReference type="AlphaFoldDB" id="A0A3A8G6K1"/>
<dbReference type="RefSeq" id="WP_120367002.1">
    <property type="nucleotide sequence ID" value="NZ_RAXZ01000004.1"/>
</dbReference>
<dbReference type="InterPro" id="IPR003171">
    <property type="entry name" value="Mehydrof_redctse-like"/>
</dbReference>